<dbReference type="Pfam" id="PF06114">
    <property type="entry name" value="Peptidase_M78"/>
    <property type="match status" value="1"/>
</dbReference>
<evidence type="ECO:0000313" key="3">
    <source>
        <dbReference type="Proteomes" id="UP000095679"/>
    </source>
</evidence>
<proteinExistence type="predicted"/>
<evidence type="ECO:0000259" key="1">
    <source>
        <dbReference type="Pfam" id="PF06114"/>
    </source>
</evidence>
<dbReference type="Gene3D" id="1.10.10.2910">
    <property type="match status" value="1"/>
</dbReference>
<reference evidence="2 3" key="1">
    <citation type="submission" date="2015-09" db="EMBL/GenBank/DDBJ databases">
        <authorList>
            <consortium name="Pathogen Informatics"/>
        </authorList>
    </citation>
    <scope>NUCLEOTIDE SEQUENCE [LARGE SCALE GENOMIC DNA]</scope>
    <source>
        <strain evidence="2 3">2789STDY5834835</strain>
    </source>
</reference>
<protein>
    <submittedName>
        <fullName evidence="2">Domain of uncharacterized function (DUF955)</fullName>
    </submittedName>
</protein>
<dbReference type="Proteomes" id="UP000095679">
    <property type="component" value="Unassembled WGS sequence"/>
</dbReference>
<dbReference type="RefSeq" id="WP_055299329.1">
    <property type="nucleotide sequence ID" value="NZ_BLYK01000073.1"/>
</dbReference>
<accession>A0A174HZ51</accession>
<organism evidence="2 3">
    <name type="scientific">Anaerobutyricum hallii</name>
    <dbReference type="NCBI Taxonomy" id="39488"/>
    <lineage>
        <taxon>Bacteria</taxon>
        <taxon>Bacillati</taxon>
        <taxon>Bacillota</taxon>
        <taxon>Clostridia</taxon>
        <taxon>Lachnospirales</taxon>
        <taxon>Lachnospiraceae</taxon>
        <taxon>Anaerobutyricum</taxon>
    </lineage>
</organism>
<dbReference type="InterPro" id="IPR010359">
    <property type="entry name" value="IrrE_HExxH"/>
</dbReference>
<gene>
    <name evidence="2" type="ORF">ERS852450_02417</name>
</gene>
<feature type="domain" description="IrrE N-terminal-like" evidence="1">
    <location>
        <begin position="66"/>
        <end position="167"/>
    </location>
</feature>
<evidence type="ECO:0000313" key="2">
    <source>
        <dbReference type="EMBL" id="CUO78320.1"/>
    </source>
</evidence>
<dbReference type="AlphaFoldDB" id="A0A174HZ51"/>
<sequence length="175" mass="20284">MALKYELRRVINEIAELVRKIYTVDGPVSDIDSVVSRMGGRVIENPDIYDFSDGQIRKISNSEFEIIVSPFQSLERRNFAIAHELGHLFLHMDFMTDSDKLRKQSKEVYYRNGSSELEYQANEFAAAFLMPRKDYKNKLDEHIKGNMANTEKIARYFFVSIDAAVNRGIELGYLE</sequence>
<dbReference type="PANTHER" id="PTHR43236:SF1">
    <property type="entry name" value="BLL7220 PROTEIN"/>
    <property type="match status" value="1"/>
</dbReference>
<dbReference type="PANTHER" id="PTHR43236">
    <property type="entry name" value="ANTITOXIN HIGA1"/>
    <property type="match status" value="1"/>
</dbReference>
<dbReference type="InterPro" id="IPR052345">
    <property type="entry name" value="Rad_response_metalloprotease"/>
</dbReference>
<name>A0A174HZ51_9FIRM</name>
<dbReference type="EMBL" id="CYZL01000024">
    <property type="protein sequence ID" value="CUO78320.1"/>
    <property type="molecule type" value="Genomic_DNA"/>
</dbReference>